<comment type="pathway">
    <text evidence="1 4">Purine metabolism; IMP biosynthesis via de novo pathway; N(2)-formyl-N(1)-(5-phospho-D-ribosyl)glycinamide from N(1)-(5-phospho-D-ribosyl)glycinamide (10-formyl THF route): step 1/1.</text>
</comment>
<dbReference type="NCBIfam" id="TIGR00639">
    <property type="entry name" value="PurN"/>
    <property type="match status" value="1"/>
</dbReference>
<comment type="similarity">
    <text evidence="4">Belongs to the GART family.</text>
</comment>
<sequence>MPLKLAVLASGSGTNFQAMVDAVRRGVLDVDIRIVICNRPGARVIERAKAAGIVCAVMDHTQWPDRASYDRAVADAVRKAGADTVALAGYMRMLTPDFLNAFPHRVINIHPALLPSFPGIHGAADAQAWGVKITGCTVHLVDEIMDHGAVIVQAAVPAVAGESLDDLQNRIHAQEHRIYPQALQWLAENRIRMDADGRSLHLLPGTRSLADPEPGVLVNPPLEEGF</sequence>
<dbReference type="PANTHER" id="PTHR43369">
    <property type="entry name" value="PHOSPHORIBOSYLGLYCINAMIDE FORMYLTRANSFERASE"/>
    <property type="match status" value="1"/>
</dbReference>
<feature type="active site" description="Proton donor" evidence="4">
    <location>
        <position position="110"/>
    </location>
</feature>
<comment type="caution">
    <text evidence="6">The sequence shown here is derived from an EMBL/GenBank/DDBJ whole genome shotgun (WGS) entry which is preliminary data.</text>
</comment>
<dbReference type="SUPFAM" id="SSF53328">
    <property type="entry name" value="Formyltransferase"/>
    <property type="match status" value="1"/>
</dbReference>
<evidence type="ECO:0000313" key="7">
    <source>
        <dbReference type="Proteomes" id="UP000824264"/>
    </source>
</evidence>
<feature type="site" description="Raises pKa of active site His" evidence="4">
    <location>
        <position position="146"/>
    </location>
</feature>
<keyword evidence="3 4" id="KW-0658">Purine biosynthesis</keyword>
<dbReference type="CDD" id="cd08645">
    <property type="entry name" value="FMT_core_GART"/>
    <property type="match status" value="1"/>
</dbReference>
<evidence type="ECO:0000256" key="3">
    <source>
        <dbReference type="ARBA" id="ARBA00022755"/>
    </source>
</evidence>
<accession>A0A9D1R2D6</accession>
<comment type="catalytic activity">
    <reaction evidence="4">
        <text>N(1)-(5-phospho-beta-D-ribosyl)glycinamide + (6R)-10-formyltetrahydrofolate = N(2)-formyl-N(1)-(5-phospho-beta-D-ribosyl)glycinamide + (6S)-5,6,7,8-tetrahydrofolate + H(+)</text>
        <dbReference type="Rhea" id="RHEA:15053"/>
        <dbReference type="ChEBI" id="CHEBI:15378"/>
        <dbReference type="ChEBI" id="CHEBI:57453"/>
        <dbReference type="ChEBI" id="CHEBI:143788"/>
        <dbReference type="ChEBI" id="CHEBI:147286"/>
        <dbReference type="ChEBI" id="CHEBI:195366"/>
        <dbReference type="EC" id="2.1.2.2"/>
    </reaction>
</comment>
<comment type="caution">
    <text evidence="4">Lacks conserved residue(s) required for the propagation of feature annotation.</text>
</comment>
<dbReference type="AlphaFoldDB" id="A0A9D1R2D6"/>
<dbReference type="InterPro" id="IPR036477">
    <property type="entry name" value="Formyl_transf_N_sf"/>
</dbReference>
<feature type="binding site" evidence="4">
    <location>
        <position position="108"/>
    </location>
    <ligand>
        <name>(6R)-10-formyltetrahydrofolate</name>
        <dbReference type="ChEBI" id="CHEBI:195366"/>
    </ligand>
</feature>
<dbReference type="InterPro" id="IPR004607">
    <property type="entry name" value="GART"/>
</dbReference>
<dbReference type="EMBL" id="DXGI01000414">
    <property type="protein sequence ID" value="HIW79689.1"/>
    <property type="molecule type" value="Genomic_DNA"/>
</dbReference>
<dbReference type="PANTHER" id="PTHR43369:SF2">
    <property type="entry name" value="PHOSPHORIBOSYLGLYCINAMIDE FORMYLTRANSFERASE"/>
    <property type="match status" value="1"/>
</dbReference>
<protein>
    <recommendedName>
        <fullName evidence="4">Phosphoribosylglycinamide formyltransferase</fullName>
        <ecNumber evidence="4">2.1.2.2</ecNumber>
    </recommendedName>
    <alternativeName>
        <fullName evidence="4">5'-phosphoribosylglycinamide transformylase</fullName>
    </alternativeName>
    <alternativeName>
        <fullName evidence="4">GAR transformylase</fullName>
        <shortName evidence="4">GART</shortName>
    </alternativeName>
</protein>
<dbReference type="EC" id="2.1.2.2" evidence="4"/>
<dbReference type="GO" id="GO:0006189">
    <property type="term" value="P:'de novo' IMP biosynthetic process"/>
    <property type="evidence" value="ECO:0007669"/>
    <property type="project" value="UniProtKB-UniRule"/>
</dbReference>
<evidence type="ECO:0000256" key="4">
    <source>
        <dbReference type="HAMAP-Rule" id="MF_01930"/>
    </source>
</evidence>
<organism evidence="6 7">
    <name type="scientific">Candidatus Bilophila faecipullorum</name>
    <dbReference type="NCBI Taxonomy" id="2838482"/>
    <lineage>
        <taxon>Bacteria</taxon>
        <taxon>Pseudomonadati</taxon>
        <taxon>Thermodesulfobacteriota</taxon>
        <taxon>Desulfovibrionia</taxon>
        <taxon>Desulfovibrionales</taxon>
        <taxon>Desulfovibrionaceae</taxon>
        <taxon>Bilophila</taxon>
    </lineage>
</organism>
<proteinExistence type="inferred from homology"/>
<dbReference type="Gene3D" id="3.40.50.170">
    <property type="entry name" value="Formyl transferase, N-terminal domain"/>
    <property type="match status" value="1"/>
</dbReference>
<evidence type="ECO:0000313" key="6">
    <source>
        <dbReference type="EMBL" id="HIW79689.1"/>
    </source>
</evidence>
<dbReference type="InterPro" id="IPR002376">
    <property type="entry name" value="Formyl_transf_N"/>
</dbReference>
<name>A0A9D1R2D6_9BACT</name>
<evidence type="ECO:0000259" key="5">
    <source>
        <dbReference type="Pfam" id="PF00551"/>
    </source>
</evidence>
<dbReference type="HAMAP" id="MF_01930">
    <property type="entry name" value="PurN"/>
    <property type="match status" value="1"/>
</dbReference>
<evidence type="ECO:0000256" key="1">
    <source>
        <dbReference type="ARBA" id="ARBA00005054"/>
    </source>
</evidence>
<dbReference type="GO" id="GO:0004644">
    <property type="term" value="F:phosphoribosylglycinamide formyltransferase activity"/>
    <property type="evidence" value="ECO:0007669"/>
    <property type="project" value="UniProtKB-UniRule"/>
</dbReference>
<dbReference type="Pfam" id="PF00551">
    <property type="entry name" value="Formyl_trans_N"/>
    <property type="match status" value="1"/>
</dbReference>
<dbReference type="Proteomes" id="UP000824264">
    <property type="component" value="Unassembled WGS sequence"/>
</dbReference>
<dbReference type="GO" id="GO:0005829">
    <property type="term" value="C:cytosol"/>
    <property type="evidence" value="ECO:0007669"/>
    <property type="project" value="TreeGrafter"/>
</dbReference>
<comment type="function">
    <text evidence="4">Catalyzes the transfer of a formyl group from 10-formyltetrahydrofolate to 5-phospho-ribosyl-glycinamide (GAR), producing 5-phospho-ribosyl-N-formylglycinamide (FGAR) and tetrahydrofolate.</text>
</comment>
<gene>
    <name evidence="4" type="primary">purN</name>
    <name evidence="6" type="ORF">H9874_11190</name>
</gene>
<evidence type="ECO:0000256" key="2">
    <source>
        <dbReference type="ARBA" id="ARBA00022679"/>
    </source>
</evidence>
<keyword evidence="2 4" id="KW-0808">Transferase</keyword>
<reference evidence="6" key="1">
    <citation type="journal article" date="2021" name="PeerJ">
        <title>Extensive microbial diversity within the chicken gut microbiome revealed by metagenomics and culture.</title>
        <authorList>
            <person name="Gilroy R."/>
            <person name="Ravi A."/>
            <person name="Getino M."/>
            <person name="Pursley I."/>
            <person name="Horton D.L."/>
            <person name="Alikhan N.F."/>
            <person name="Baker D."/>
            <person name="Gharbi K."/>
            <person name="Hall N."/>
            <person name="Watson M."/>
            <person name="Adriaenssens E.M."/>
            <person name="Foster-Nyarko E."/>
            <person name="Jarju S."/>
            <person name="Secka A."/>
            <person name="Antonio M."/>
            <person name="Oren A."/>
            <person name="Chaudhuri R.R."/>
            <person name="La Ragione R."/>
            <person name="Hildebrand F."/>
            <person name="Pallen M.J."/>
        </authorList>
    </citation>
    <scope>NUCLEOTIDE SEQUENCE</scope>
    <source>
        <strain evidence="6">ChiSxjej5B17-1746</strain>
    </source>
</reference>
<feature type="domain" description="Formyl transferase N-terminal" evidence="5">
    <location>
        <begin position="4"/>
        <end position="183"/>
    </location>
</feature>
<feature type="binding site" evidence="4">
    <location>
        <position position="66"/>
    </location>
    <ligand>
        <name>(6R)-10-formyltetrahydrofolate</name>
        <dbReference type="ChEBI" id="CHEBI:195366"/>
    </ligand>
</feature>
<feature type="binding site" evidence="4">
    <location>
        <begin position="13"/>
        <end position="15"/>
    </location>
    <ligand>
        <name>N(1)-(5-phospho-beta-D-ribosyl)glycinamide</name>
        <dbReference type="ChEBI" id="CHEBI:143788"/>
    </ligand>
</feature>
<reference evidence="6" key="2">
    <citation type="submission" date="2021-04" db="EMBL/GenBank/DDBJ databases">
        <authorList>
            <person name="Gilroy R."/>
        </authorList>
    </citation>
    <scope>NUCLEOTIDE SEQUENCE</scope>
    <source>
        <strain evidence="6">ChiSxjej5B17-1746</strain>
    </source>
</reference>